<dbReference type="Proteomes" id="UP000299102">
    <property type="component" value="Unassembled WGS sequence"/>
</dbReference>
<gene>
    <name evidence="2" type="ORF">EVAR_20748_1</name>
</gene>
<keyword evidence="3" id="KW-1185">Reference proteome</keyword>
<dbReference type="AlphaFoldDB" id="A0A4C1VCN1"/>
<evidence type="ECO:0000313" key="3">
    <source>
        <dbReference type="Proteomes" id="UP000299102"/>
    </source>
</evidence>
<evidence type="ECO:0000313" key="2">
    <source>
        <dbReference type="EMBL" id="GBP35375.1"/>
    </source>
</evidence>
<feature type="region of interest" description="Disordered" evidence="1">
    <location>
        <begin position="27"/>
        <end position="59"/>
    </location>
</feature>
<evidence type="ECO:0000256" key="1">
    <source>
        <dbReference type="SAM" id="MobiDB-lite"/>
    </source>
</evidence>
<sequence length="166" mass="18353">MTASFPVTAAAKLKQCRFVCNSGHGGKRIGHGLSGNRRRQQRRQRRQRPRARGQKARGGEWETDCQCADEAWSAGLVWHKLKTRRSIAPRSGSVPISAGTKSPLLSIEPSPIFEALVETNTHVIIESDNISVATTHDVVPGRSTSHRRRNNTPARKPLALRGCCRK</sequence>
<protein>
    <submittedName>
        <fullName evidence="2">Uncharacterized protein</fullName>
    </submittedName>
</protein>
<feature type="compositionally biased region" description="Basic residues" evidence="1">
    <location>
        <begin position="27"/>
        <end position="55"/>
    </location>
</feature>
<dbReference type="EMBL" id="BGZK01000302">
    <property type="protein sequence ID" value="GBP35375.1"/>
    <property type="molecule type" value="Genomic_DNA"/>
</dbReference>
<reference evidence="2 3" key="1">
    <citation type="journal article" date="2019" name="Commun. Biol.">
        <title>The bagworm genome reveals a unique fibroin gene that provides high tensile strength.</title>
        <authorList>
            <person name="Kono N."/>
            <person name="Nakamura H."/>
            <person name="Ohtoshi R."/>
            <person name="Tomita M."/>
            <person name="Numata K."/>
            <person name="Arakawa K."/>
        </authorList>
    </citation>
    <scope>NUCLEOTIDE SEQUENCE [LARGE SCALE GENOMIC DNA]</scope>
</reference>
<organism evidence="2 3">
    <name type="scientific">Eumeta variegata</name>
    <name type="common">Bagworm moth</name>
    <name type="synonym">Eumeta japonica</name>
    <dbReference type="NCBI Taxonomy" id="151549"/>
    <lineage>
        <taxon>Eukaryota</taxon>
        <taxon>Metazoa</taxon>
        <taxon>Ecdysozoa</taxon>
        <taxon>Arthropoda</taxon>
        <taxon>Hexapoda</taxon>
        <taxon>Insecta</taxon>
        <taxon>Pterygota</taxon>
        <taxon>Neoptera</taxon>
        <taxon>Endopterygota</taxon>
        <taxon>Lepidoptera</taxon>
        <taxon>Glossata</taxon>
        <taxon>Ditrysia</taxon>
        <taxon>Tineoidea</taxon>
        <taxon>Psychidae</taxon>
        <taxon>Oiketicinae</taxon>
        <taxon>Eumeta</taxon>
    </lineage>
</organism>
<accession>A0A4C1VCN1</accession>
<name>A0A4C1VCN1_EUMVA</name>
<proteinExistence type="predicted"/>
<comment type="caution">
    <text evidence="2">The sequence shown here is derived from an EMBL/GenBank/DDBJ whole genome shotgun (WGS) entry which is preliminary data.</text>
</comment>
<feature type="region of interest" description="Disordered" evidence="1">
    <location>
        <begin position="140"/>
        <end position="159"/>
    </location>
</feature>